<dbReference type="SUPFAM" id="SSF52540">
    <property type="entry name" value="P-loop containing nucleoside triphosphate hydrolases"/>
    <property type="match status" value="1"/>
</dbReference>
<dbReference type="Gene3D" id="3.40.50.300">
    <property type="entry name" value="P-loop containing nucleotide triphosphate hydrolases"/>
    <property type="match status" value="1"/>
</dbReference>
<accession>A0A498RCA0</accession>
<dbReference type="Pfam" id="PF00005">
    <property type="entry name" value="ABC_tran"/>
    <property type="match status" value="1"/>
</dbReference>
<dbReference type="GO" id="GO:0016887">
    <property type="term" value="F:ATP hydrolysis activity"/>
    <property type="evidence" value="ECO:0007669"/>
    <property type="project" value="InterPro"/>
</dbReference>
<dbReference type="InterPro" id="IPR050095">
    <property type="entry name" value="ECF_ABC_transporter_ATP-bd"/>
</dbReference>
<name>A0A498RCA0_9FIRM</name>
<dbReference type="PANTHER" id="PTHR43553">
    <property type="entry name" value="HEAVY METAL TRANSPORTER"/>
    <property type="match status" value="1"/>
</dbReference>
<evidence type="ECO:0000256" key="3">
    <source>
        <dbReference type="ARBA" id="ARBA00022448"/>
    </source>
</evidence>
<evidence type="ECO:0000256" key="7">
    <source>
        <dbReference type="ARBA" id="ARBA00022967"/>
    </source>
</evidence>
<reference evidence="10 11" key="1">
    <citation type="submission" date="2018-06" db="EMBL/GenBank/DDBJ databases">
        <authorList>
            <person name="Strepis N."/>
        </authorList>
    </citation>
    <scope>NUCLEOTIDE SEQUENCE [LARGE SCALE GENOMIC DNA]</scope>
    <source>
        <strain evidence="10">LUCI</strain>
    </source>
</reference>
<dbReference type="AlphaFoldDB" id="A0A498RCA0"/>
<evidence type="ECO:0000313" key="10">
    <source>
        <dbReference type="EMBL" id="VBB06778.1"/>
    </source>
</evidence>
<dbReference type="InterPro" id="IPR027417">
    <property type="entry name" value="P-loop_NTPase"/>
</dbReference>
<evidence type="ECO:0000256" key="8">
    <source>
        <dbReference type="ARBA" id="ARBA00023136"/>
    </source>
</evidence>
<keyword evidence="11" id="KW-1185">Reference proteome</keyword>
<proteinExistence type="inferred from homology"/>
<keyword evidence="5" id="KW-0547">Nucleotide-binding</keyword>
<dbReference type="PROSITE" id="PS50893">
    <property type="entry name" value="ABC_TRANSPORTER_2"/>
    <property type="match status" value="1"/>
</dbReference>
<evidence type="ECO:0000256" key="6">
    <source>
        <dbReference type="ARBA" id="ARBA00022840"/>
    </source>
</evidence>
<evidence type="ECO:0000256" key="2">
    <source>
        <dbReference type="ARBA" id="ARBA00005417"/>
    </source>
</evidence>
<evidence type="ECO:0000259" key="9">
    <source>
        <dbReference type="PROSITE" id="PS50893"/>
    </source>
</evidence>
<dbReference type="GO" id="GO:0043190">
    <property type="term" value="C:ATP-binding cassette (ABC) transporter complex"/>
    <property type="evidence" value="ECO:0007669"/>
    <property type="project" value="TreeGrafter"/>
</dbReference>
<keyword evidence="7" id="KW-1278">Translocase</keyword>
<keyword evidence="8" id="KW-0472">Membrane</keyword>
<dbReference type="OrthoDB" id="9784332at2"/>
<dbReference type="FunFam" id="3.40.50.300:FF:000224">
    <property type="entry name" value="Energy-coupling factor transporter ATP-binding protein EcfA"/>
    <property type="match status" value="1"/>
</dbReference>
<dbReference type="GO" id="GO:0042626">
    <property type="term" value="F:ATPase-coupled transmembrane transporter activity"/>
    <property type="evidence" value="ECO:0007669"/>
    <property type="project" value="TreeGrafter"/>
</dbReference>
<keyword evidence="4" id="KW-1003">Cell membrane</keyword>
<comment type="similarity">
    <text evidence="2">Belongs to the ABC transporter superfamily.</text>
</comment>
<feature type="domain" description="ABC transporter" evidence="9">
    <location>
        <begin position="2"/>
        <end position="235"/>
    </location>
</feature>
<evidence type="ECO:0000256" key="1">
    <source>
        <dbReference type="ARBA" id="ARBA00004202"/>
    </source>
</evidence>
<sequence length="280" mass="30535">MLELRNIQFAYHPSTPVLRNISLTVTQGEFLAVIGRNGSGKTTLTRLIMALKKPTGGEILLHGRPAGHLTPADMARHIGYVFQNPDRQIFRDTVALEASYGPEQLGYSPQQTEALTREALAAVGLSSLTGAYPPSLSRGQKQRLAIASALTMKPAMLILDEPTSGQDARERERLAVLLTTLHQAGLTILLITHDMDLLAACAQRAIVMSQGEKVFDGPAASLFQDMDQLKKWGLTEPAVLSISRQLVPRGVTPTFSLEELTNSLINRLGRNRHAESSTTY</sequence>
<dbReference type="Proteomes" id="UP000277811">
    <property type="component" value="Unassembled WGS sequence"/>
</dbReference>
<evidence type="ECO:0000313" key="11">
    <source>
        <dbReference type="Proteomes" id="UP000277811"/>
    </source>
</evidence>
<dbReference type="GO" id="GO:0005524">
    <property type="term" value="F:ATP binding"/>
    <property type="evidence" value="ECO:0007669"/>
    <property type="project" value="UniProtKB-KW"/>
</dbReference>
<dbReference type="PANTHER" id="PTHR43553:SF24">
    <property type="entry name" value="ENERGY-COUPLING FACTOR TRANSPORTER ATP-BINDING PROTEIN ECFA1"/>
    <property type="match status" value="1"/>
</dbReference>
<comment type="subcellular location">
    <subcellularLocation>
        <location evidence="1">Cell membrane</location>
        <topology evidence="1">Peripheral membrane protein</topology>
    </subcellularLocation>
</comment>
<dbReference type="EMBL" id="UPPP01000067">
    <property type="protein sequence ID" value="VBB06778.1"/>
    <property type="molecule type" value="Genomic_DNA"/>
</dbReference>
<keyword evidence="6" id="KW-0067">ATP-binding</keyword>
<dbReference type="InterPro" id="IPR003593">
    <property type="entry name" value="AAA+_ATPase"/>
</dbReference>
<gene>
    <name evidence="10" type="ORF">LUCI_2014</name>
</gene>
<dbReference type="InterPro" id="IPR015856">
    <property type="entry name" value="ABC_transpr_CbiO/EcfA_su"/>
</dbReference>
<keyword evidence="3" id="KW-0813">Transport</keyword>
<dbReference type="CDD" id="cd03225">
    <property type="entry name" value="ABC_cobalt_CbiO_domain1"/>
    <property type="match status" value="1"/>
</dbReference>
<dbReference type="InterPro" id="IPR003439">
    <property type="entry name" value="ABC_transporter-like_ATP-bd"/>
</dbReference>
<dbReference type="SMART" id="SM00382">
    <property type="entry name" value="AAA"/>
    <property type="match status" value="1"/>
</dbReference>
<evidence type="ECO:0000256" key="4">
    <source>
        <dbReference type="ARBA" id="ARBA00022475"/>
    </source>
</evidence>
<protein>
    <submittedName>
        <fullName evidence="10">Abc transporter</fullName>
    </submittedName>
</protein>
<evidence type="ECO:0000256" key="5">
    <source>
        <dbReference type="ARBA" id="ARBA00022741"/>
    </source>
</evidence>
<dbReference type="RefSeq" id="WP_122627725.1">
    <property type="nucleotide sequence ID" value="NZ_UPPP01000067.1"/>
</dbReference>
<organism evidence="10 11">
    <name type="scientific">Lucifera butyrica</name>
    <dbReference type="NCBI Taxonomy" id="1351585"/>
    <lineage>
        <taxon>Bacteria</taxon>
        <taxon>Bacillati</taxon>
        <taxon>Bacillota</taxon>
        <taxon>Negativicutes</taxon>
        <taxon>Veillonellales</taxon>
        <taxon>Veillonellaceae</taxon>
        <taxon>Lucifera</taxon>
    </lineage>
</organism>